<gene>
    <name evidence="2" type="ORF">DFQ10_10932</name>
</gene>
<feature type="chain" id="PRO_5017787255" description="Lipocalin-like protein" evidence="1">
    <location>
        <begin position="25"/>
        <end position="980"/>
    </location>
</feature>
<keyword evidence="1" id="KW-0732">Signal</keyword>
<dbReference type="EMBL" id="QRDV01000009">
    <property type="protein sequence ID" value="RED42137.1"/>
    <property type="molecule type" value="Genomic_DNA"/>
</dbReference>
<dbReference type="Proteomes" id="UP000256980">
    <property type="component" value="Unassembled WGS sequence"/>
</dbReference>
<dbReference type="OrthoDB" id="832379at2"/>
<proteinExistence type="predicted"/>
<dbReference type="AlphaFoldDB" id="A0A3D9GZ00"/>
<evidence type="ECO:0000256" key="1">
    <source>
        <dbReference type="SAM" id="SignalP"/>
    </source>
</evidence>
<dbReference type="RefSeq" id="WP_115818500.1">
    <property type="nucleotide sequence ID" value="NZ_QRDV01000009.1"/>
</dbReference>
<sequence length="980" mass="110069">MKTNFKYVLISFIFVLFCFTSCQDEISQIEDQNEQETIVPGSNLANLMSRTTTNDGAIDDFLDNASCFSVELPVTIVLSDITIIIETEADLFELEDLLSNVTVDEDILDFIFPITVIFSDYSEIVIENEDQLLNFIEACVEDDNDVIECADFVYPISFSVFNSGFNLVETIVIENDEALYVFLEELEQDDNTLIVSLNFPVTLEYGNGESIEVNTNEELANAIEDAEQFCEDESDDCLEDEVVLNLIECPWEVYLYTNEDVDNLDGPYVFDFNENGVLTIEGITTETHTTSWEINETDAGLELHIESFYYYEAQFGNWLVVECDADELRFEHLTVEGTGMYFEQDCDDDLDCSITDISSILQECPWDFTDGTGNYDNYQLIFNDNGELQISEGMAASAIGGYWSLSSTDNGIALTFSNLTAFQDSLEGEWIIISCNDDDDSSNELTIIQDNTILELEQDCLGDLGCSVEDINADILECAWLLQTNLLDSFVPIYVHFGSNGDVLIEDVSNLESPIGTWDLVTISTNIFIDFTFQQGYETLNGQWQVVECVEGELYLVNGDNNIVLEKACEVNNQDLLNCYSLYVLSEECDDNNDGIATFVFETSSLQSSECIELYPIAGSYHPTYDDAIISTNYLNIQLTTPTELASQMIYFRVFNQETHEFAVQELELIVEACNENVFSCFGDFEIVECNQPNNVPVYNLSANTIGLVDCQYAFTPSFHETLADAENNNNPIANTEAYGTLTTEVYLRIEAESGNFQIFNVYLNTEECNYFECFQSFDAVLELCDENNDTAATFDLTIAFSNCTISPEYFMSYYEIEVDANSGVNPIANPQSFTNTVTSQQTVYARVDIGDEYQVFPIQLNIIDCNSGSCTEGDIDGILTECQWNITSYNGSDNLGSYNFNFEENSGIVVIYTDTTVIDAYWSTTQTIDGVIVEFTNVNGPNIQAINGSWLVVECTAEQLVLHNVNDSNNEIVLDRTCE</sequence>
<evidence type="ECO:0000313" key="3">
    <source>
        <dbReference type="Proteomes" id="UP000256980"/>
    </source>
</evidence>
<reference evidence="2 3" key="1">
    <citation type="submission" date="2018-07" db="EMBL/GenBank/DDBJ databases">
        <title>Genomic Encyclopedia of Type Strains, Phase III (KMG-III): the genomes of soil and plant-associated and newly described type strains.</title>
        <authorList>
            <person name="Whitman W."/>
        </authorList>
    </citation>
    <scope>NUCLEOTIDE SEQUENCE [LARGE SCALE GENOMIC DNA]</scope>
    <source>
        <strain evidence="2 3">CECT 7946</strain>
    </source>
</reference>
<organism evidence="2 3">
    <name type="scientific">Winogradskyella eximia</name>
    <dbReference type="NCBI Taxonomy" id="262006"/>
    <lineage>
        <taxon>Bacteria</taxon>
        <taxon>Pseudomonadati</taxon>
        <taxon>Bacteroidota</taxon>
        <taxon>Flavobacteriia</taxon>
        <taxon>Flavobacteriales</taxon>
        <taxon>Flavobacteriaceae</taxon>
        <taxon>Winogradskyella</taxon>
    </lineage>
</organism>
<keyword evidence="3" id="KW-1185">Reference proteome</keyword>
<evidence type="ECO:0008006" key="4">
    <source>
        <dbReference type="Google" id="ProtNLM"/>
    </source>
</evidence>
<name>A0A3D9GZ00_9FLAO</name>
<accession>A0A3D9GZ00</accession>
<evidence type="ECO:0000313" key="2">
    <source>
        <dbReference type="EMBL" id="RED42137.1"/>
    </source>
</evidence>
<protein>
    <recommendedName>
        <fullName evidence="4">Lipocalin-like protein</fullName>
    </recommendedName>
</protein>
<comment type="caution">
    <text evidence="2">The sequence shown here is derived from an EMBL/GenBank/DDBJ whole genome shotgun (WGS) entry which is preliminary data.</text>
</comment>
<feature type="signal peptide" evidence="1">
    <location>
        <begin position="1"/>
        <end position="24"/>
    </location>
</feature>